<gene>
    <name evidence="2" type="ORF">BT96DRAFT_743117</name>
</gene>
<reference evidence="2" key="1">
    <citation type="journal article" date="2019" name="Environ. Microbiol.">
        <title>Fungal ecological strategies reflected in gene transcription - a case study of two litter decomposers.</title>
        <authorList>
            <person name="Barbi F."/>
            <person name="Kohler A."/>
            <person name="Barry K."/>
            <person name="Baskaran P."/>
            <person name="Daum C."/>
            <person name="Fauchery L."/>
            <person name="Ihrmark K."/>
            <person name="Kuo A."/>
            <person name="LaButti K."/>
            <person name="Lipzen A."/>
            <person name="Morin E."/>
            <person name="Grigoriev I.V."/>
            <person name="Henrissat B."/>
            <person name="Lindahl B."/>
            <person name="Martin F."/>
        </authorList>
    </citation>
    <scope>NUCLEOTIDE SEQUENCE</scope>
    <source>
        <strain evidence="2">JB14</strain>
    </source>
</reference>
<proteinExistence type="predicted"/>
<name>A0A6A4GQN5_9AGAR</name>
<dbReference type="AlphaFoldDB" id="A0A6A4GQN5"/>
<dbReference type="Pfam" id="PF26138">
    <property type="entry name" value="DUF8040"/>
    <property type="match status" value="1"/>
</dbReference>
<keyword evidence="3" id="KW-1185">Reference proteome</keyword>
<organism evidence="2 3">
    <name type="scientific">Gymnopus androsaceus JB14</name>
    <dbReference type="NCBI Taxonomy" id="1447944"/>
    <lineage>
        <taxon>Eukaryota</taxon>
        <taxon>Fungi</taxon>
        <taxon>Dikarya</taxon>
        <taxon>Basidiomycota</taxon>
        <taxon>Agaricomycotina</taxon>
        <taxon>Agaricomycetes</taxon>
        <taxon>Agaricomycetidae</taxon>
        <taxon>Agaricales</taxon>
        <taxon>Marasmiineae</taxon>
        <taxon>Omphalotaceae</taxon>
        <taxon>Gymnopus</taxon>
    </lineage>
</organism>
<evidence type="ECO:0000313" key="3">
    <source>
        <dbReference type="Proteomes" id="UP000799118"/>
    </source>
</evidence>
<dbReference type="OrthoDB" id="2430314at2759"/>
<feature type="non-terminal residue" evidence="2">
    <location>
        <position position="74"/>
    </location>
</feature>
<dbReference type="EMBL" id="ML769763">
    <property type="protein sequence ID" value="KAE9388082.1"/>
    <property type="molecule type" value="Genomic_DNA"/>
</dbReference>
<feature type="non-terminal residue" evidence="2">
    <location>
        <position position="1"/>
    </location>
</feature>
<accession>A0A6A4GQN5</accession>
<feature type="domain" description="DUF8040" evidence="1">
    <location>
        <begin position="16"/>
        <end position="74"/>
    </location>
</feature>
<dbReference type="InterPro" id="IPR058353">
    <property type="entry name" value="DUF8040"/>
</dbReference>
<evidence type="ECO:0000259" key="1">
    <source>
        <dbReference type="Pfam" id="PF26138"/>
    </source>
</evidence>
<dbReference type="Proteomes" id="UP000799118">
    <property type="component" value="Unassembled WGS sequence"/>
</dbReference>
<evidence type="ECO:0000313" key="2">
    <source>
        <dbReference type="EMBL" id="KAE9388082.1"/>
    </source>
</evidence>
<protein>
    <recommendedName>
        <fullName evidence="1">DUF8040 domain-containing protein</fullName>
    </recommendedName>
</protein>
<sequence length="74" mass="8551">LYATPGYWVQPYHTLSLSGQAWVKELIAGHPDRIYTELGMHLHVFTAFVFELRMCGLLDSRYITLEEKAAMSLY</sequence>